<comment type="caution">
    <text evidence="3">The sequence shown here is derived from an EMBL/GenBank/DDBJ whole genome shotgun (WGS) entry which is preliminary data.</text>
</comment>
<dbReference type="InterPro" id="IPR029068">
    <property type="entry name" value="Glyas_Bleomycin-R_OHBP_Dase"/>
</dbReference>
<evidence type="ECO:0000259" key="1">
    <source>
        <dbReference type="PROSITE" id="PS51186"/>
    </source>
</evidence>
<dbReference type="Proteomes" id="UP001203761">
    <property type="component" value="Unassembled WGS sequence"/>
</dbReference>
<dbReference type="InterPro" id="IPR037523">
    <property type="entry name" value="VOC_core"/>
</dbReference>
<dbReference type="RefSeq" id="WP_249737010.1">
    <property type="nucleotide sequence ID" value="NZ_JAKNCJ010000002.1"/>
</dbReference>
<dbReference type="Pfam" id="PF00583">
    <property type="entry name" value="Acetyltransf_1"/>
    <property type="match status" value="1"/>
</dbReference>
<feature type="domain" description="N-acetyltransferase" evidence="1">
    <location>
        <begin position="3"/>
        <end position="170"/>
    </location>
</feature>
<reference evidence="3" key="1">
    <citation type="submission" date="2022-02" db="EMBL/GenBank/DDBJ databases">
        <authorList>
            <person name="Lee M."/>
            <person name="Kim S.-J."/>
            <person name="Jung M.-Y."/>
        </authorList>
    </citation>
    <scope>NUCLEOTIDE SEQUENCE</scope>
    <source>
        <strain evidence="3">JHP9</strain>
    </source>
</reference>
<dbReference type="InterPro" id="IPR000182">
    <property type="entry name" value="GNAT_dom"/>
</dbReference>
<name>A0ABT0QZ39_9MICO</name>
<organism evidence="3 4">
    <name type="scientific">Brachybacterium equifaecis</name>
    <dbReference type="NCBI Taxonomy" id="2910770"/>
    <lineage>
        <taxon>Bacteria</taxon>
        <taxon>Bacillati</taxon>
        <taxon>Actinomycetota</taxon>
        <taxon>Actinomycetes</taxon>
        <taxon>Micrococcales</taxon>
        <taxon>Dermabacteraceae</taxon>
        <taxon>Brachybacterium</taxon>
    </lineage>
</organism>
<dbReference type="PROSITE" id="PS51186">
    <property type="entry name" value="GNAT"/>
    <property type="match status" value="1"/>
</dbReference>
<protein>
    <recommendedName>
        <fullName evidence="5">GNAT family N-acetyltransferase</fullName>
    </recommendedName>
</protein>
<dbReference type="Gene3D" id="3.40.630.30">
    <property type="match status" value="1"/>
</dbReference>
<dbReference type="SUPFAM" id="SSF54593">
    <property type="entry name" value="Glyoxalase/Bleomycin resistance protein/Dihydroxybiphenyl dioxygenase"/>
    <property type="match status" value="1"/>
</dbReference>
<dbReference type="CDD" id="cd04301">
    <property type="entry name" value="NAT_SF"/>
    <property type="match status" value="1"/>
</dbReference>
<evidence type="ECO:0000313" key="4">
    <source>
        <dbReference type="Proteomes" id="UP001203761"/>
    </source>
</evidence>
<dbReference type="SUPFAM" id="SSF55729">
    <property type="entry name" value="Acyl-CoA N-acyltransferases (Nat)"/>
    <property type="match status" value="1"/>
</dbReference>
<gene>
    <name evidence="3" type="ORF">Bequi_05785</name>
</gene>
<dbReference type="PROSITE" id="PS51819">
    <property type="entry name" value="VOC"/>
    <property type="match status" value="1"/>
</dbReference>
<sequence>MAFTIRPLRFPDDAPAVQALLEASPGYARRVSGRDSAPDAGARVLTDIPPDLDPSAKTVLGLLDAQGTLLAILDVLHHWPRPGTAHIGLLLVREDRARQGLGRLLHDSFLPQLAADPTLERLRAGIVGANAAGAEPFWASLGYAPTGQVAPFEDGLVHSTTAIWERSLRSAAPALRASALHHLELWTADLATSEPAWGWLLGSLGWGAERVEGWELGRIWRHADGSYIVLEQSDDVRGARADRLTPGMNHVALTISDRGALDALRSAAPEHGWSELFAARYPHAGGEDHVGWYAESPEGIEVEVVATAS</sequence>
<dbReference type="EMBL" id="JAKNCJ010000002">
    <property type="protein sequence ID" value="MCL6422901.1"/>
    <property type="molecule type" value="Genomic_DNA"/>
</dbReference>
<evidence type="ECO:0008006" key="5">
    <source>
        <dbReference type="Google" id="ProtNLM"/>
    </source>
</evidence>
<proteinExistence type="predicted"/>
<accession>A0ABT0QZ39</accession>
<evidence type="ECO:0000313" key="3">
    <source>
        <dbReference type="EMBL" id="MCL6422901.1"/>
    </source>
</evidence>
<keyword evidence="4" id="KW-1185">Reference proteome</keyword>
<dbReference type="Pfam" id="PF13669">
    <property type="entry name" value="Glyoxalase_4"/>
    <property type="match status" value="1"/>
</dbReference>
<evidence type="ECO:0000259" key="2">
    <source>
        <dbReference type="PROSITE" id="PS51819"/>
    </source>
</evidence>
<feature type="domain" description="VOC" evidence="2">
    <location>
        <begin position="179"/>
        <end position="307"/>
    </location>
</feature>
<dbReference type="InterPro" id="IPR016181">
    <property type="entry name" value="Acyl_CoA_acyltransferase"/>
</dbReference>
<dbReference type="Gene3D" id="3.10.180.10">
    <property type="entry name" value="2,3-Dihydroxybiphenyl 1,2-Dioxygenase, domain 1"/>
    <property type="match status" value="1"/>
</dbReference>